<dbReference type="AlphaFoldDB" id="X1LYI3"/>
<dbReference type="SUPFAM" id="SSF53756">
    <property type="entry name" value="UDP-Glycosyltransferase/glycogen phosphorylase"/>
    <property type="match status" value="1"/>
</dbReference>
<comment type="caution">
    <text evidence="1">The sequence shown here is derived from an EMBL/GenBank/DDBJ whole genome shotgun (WGS) entry which is preliminary data.</text>
</comment>
<organism evidence="1">
    <name type="scientific">marine sediment metagenome</name>
    <dbReference type="NCBI Taxonomy" id="412755"/>
    <lineage>
        <taxon>unclassified sequences</taxon>
        <taxon>metagenomes</taxon>
        <taxon>ecological metagenomes</taxon>
    </lineage>
</organism>
<reference evidence="1" key="1">
    <citation type="journal article" date="2014" name="Front. Microbiol.">
        <title>High frequency of phylogenetically diverse reductive dehalogenase-homologous genes in deep subseafloor sedimentary metagenomes.</title>
        <authorList>
            <person name="Kawai M."/>
            <person name="Futagami T."/>
            <person name="Toyoda A."/>
            <person name="Takaki Y."/>
            <person name="Nishi S."/>
            <person name="Hori S."/>
            <person name="Arai W."/>
            <person name="Tsubouchi T."/>
            <person name="Morono Y."/>
            <person name="Uchiyama I."/>
            <person name="Ito T."/>
            <person name="Fujiyama A."/>
            <person name="Inagaki F."/>
            <person name="Takami H."/>
        </authorList>
    </citation>
    <scope>NUCLEOTIDE SEQUENCE</scope>
    <source>
        <strain evidence="1">Expedition CK06-06</strain>
    </source>
</reference>
<accession>X1LYI3</accession>
<dbReference type="Gene3D" id="3.40.50.2000">
    <property type="entry name" value="Glycogen Phosphorylase B"/>
    <property type="match status" value="1"/>
</dbReference>
<dbReference type="EMBL" id="BARV01001698">
    <property type="protein sequence ID" value="GAH99188.1"/>
    <property type="molecule type" value="Genomic_DNA"/>
</dbReference>
<proteinExistence type="predicted"/>
<protein>
    <recommendedName>
        <fullName evidence="2">UDP-N-acetylglucosamine 2-epimerase domain-containing protein</fullName>
    </recommendedName>
</protein>
<evidence type="ECO:0000313" key="1">
    <source>
        <dbReference type="EMBL" id="GAH99188.1"/>
    </source>
</evidence>
<evidence type="ECO:0008006" key="2">
    <source>
        <dbReference type="Google" id="ProtNLM"/>
    </source>
</evidence>
<gene>
    <name evidence="1" type="ORF">S06H3_04754</name>
</gene>
<name>X1LYI3_9ZZZZ</name>
<sequence>MINNNIFIFTSTRADYGLQRWIIKEIQNNNKINTYLVVGGTHLSEEYGNTIEEILKDNIENIIKVPFLNTSLDAFSLTSSIGDGLIQISQFQNYLFLLILIQRLYNVHRHRLEQSSF</sequence>